<keyword evidence="2" id="KW-1185">Reference proteome</keyword>
<dbReference type="Proteomes" id="UP001164929">
    <property type="component" value="Chromosome 1"/>
</dbReference>
<reference evidence="1 2" key="1">
    <citation type="journal article" date="2023" name="Mol. Ecol. Resour.">
        <title>Chromosome-level genome assembly of a triploid poplar Populus alba 'Berolinensis'.</title>
        <authorList>
            <person name="Chen S."/>
            <person name="Yu Y."/>
            <person name="Wang X."/>
            <person name="Wang S."/>
            <person name="Zhang T."/>
            <person name="Zhou Y."/>
            <person name="He R."/>
            <person name="Meng N."/>
            <person name="Wang Y."/>
            <person name="Liu W."/>
            <person name="Liu Z."/>
            <person name="Liu J."/>
            <person name="Guo Q."/>
            <person name="Huang H."/>
            <person name="Sederoff R.R."/>
            <person name="Wang G."/>
            <person name="Qu G."/>
            <person name="Chen S."/>
        </authorList>
    </citation>
    <scope>NUCLEOTIDE SEQUENCE [LARGE SCALE GENOMIC DNA]</scope>
    <source>
        <strain evidence="1">SC-2020</strain>
    </source>
</reference>
<proteinExistence type="predicted"/>
<sequence length="85" mass="9793">MKKGQASLLFTIVIAVNPKKKSGASTCAALLHHDENARRHRDVGLNHNTVFQERCRFAFQVMHIFQVHVRNRSTIQNIKISRSRK</sequence>
<organism evidence="1 2">
    <name type="scientific">Populus alba x Populus x berolinensis</name>
    <dbReference type="NCBI Taxonomy" id="444605"/>
    <lineage>
        <taxon>Eukaryota</taxon>
        <taxon>Viridiplantae</taxon>
        <taxon>Streptophyta</taxon>
        <taxon>Embryophyta</taxon>
        <taxon>Tracheophyta</taxon>
        <taxon>Spermatophyta</taxon>
        <taxon>Magnoliopsida</taxon>
        <taxon>eudicotyledons</taxon>
        <taxon>Gunneridae</taxon>
        <taxon>Pentapetalae</taxon>
        <taxon>rosids</taxon>
        <taxon>fabids</taxon>
        <taxon>Malpighiales</taxon>
        <taxon>Salicaceae</taxon>
        <taxon>Saliceae</taxon>
        <taxon>Populus</taxon>
    </lineage>
</organism>
<dbReference type="EMBL" id="JAQIZT010000001">
    <property type="protein sequence ID" value="KAJ7011435.1"/>
    <property type="molecule type" value="Genomic_DNA"/>
</dbReference>
<accession>A0AAD6WG07</accession>
<evidence type="ECO:0000313" key="2">
    <source>
        <dbReference type="Proteomes" id="UP001164929"/>
    </source>
</evidence>
<comment type="caution">
    <text evidence="1">The sequence shown here is derived from an EMBL/GenBank/DDBJ whole genome shotgun (WGS) entry which is preliminary data.</text>
</comment>
<evidence type="ECO:0000313" key="1">
    <source>
        <dbReference type="EMBL" id="KAJ7011435.1"/>
    </source>
</evidence>
<gene>
    <name evidence="1" type="ORF">NC653_001769</name>
</gene>
<name>A0AAD6WG07_9ROSI</name>
<protein>
    <submittedName>
        <fullName evidence="1">Uncharacterized protein</fullName>
    </submittedName>
</protein>
<dbReference type="AlphaFoldDB" id="A0AAD6WG07"/>